<keyword evidence="3" id="KW-0812">Transmembrane</keyword>
<feature type="coiled-coil region" evidence="1">
    <location>
        <begin position="511"/>
        <end position="584"/>
    </location>
</feature>
<evidence type="ECO:0000313" key="5">
    <source>
        <dbReference type="Proteomes" id="UP000013834"/>
    </source>
</evidence>
<sequence>MAKFKDITESINYVAETVPVVALSLKPQLLEVYKKEEKEAKAKKAKAKVWKEFDALLTKDLPKKNYMVIEDVQKLNSEGVIDEDDAILDSEKYVVLLKSSLNYVADLPEKFKEKLLAGVRFMDSSGQLLVIPDDPNVFESEVEEATDFYSAVEQLEVATNGLERIAETFNSSEEVEFEAVAENVPDEKEALFVDDNKPTEAENQEVSIEETQIQTETYQQPKIDEKPESQSDKENYVYEAEKITSESDVPKNLDADFLEKNFEQIIADKFQPVVLDEINDPVDLNEEMLSIPELKPLLFLAKESMNARISIANNKINSELNKTKEQLILKGKQMLADELLRIEEATSLNGQNQFTNTLSVAKESYEAEASKIDDLVMEKSNIIRKDYDMAKQAYLDAELKKLEQRYDAEHLPEVKQQEDEYRKATEESLDQQYQEAIESIKNDALKQSQEAKEVVVERIINSLKPEIEKSLTDVQEKTLEIVEKTKSENEAEFHDTKEKTTDVVVKYFANKEEVEKQVANNTKELETKLVEQQKTIEEYKDRMKEVKDLAEGYKLNSEKLAEQSEALREDLSRSRSDLAQMAEKTKSLAVATENQSSSKRDFTSKKMATIISVAAMACGTILGSSYFISHNNQQAQAQTQTSISRVENSIGTNTNSASTNSSYEATPTTEFKVGKDVVISIDGKTTKAEVISIDGEKAVVKTPDGNQYKIQAHLSDNN</sequence>
<keyword evidence="3" id="KW-1133">Transmembrane helix</keyword>
<evidence type="ECO:0000256" key="2">
    <source>
        <dbReference type="SAM" id="MobiDB-lite"/>
    </source>
</evidence>
<dbReference type="RefSeq" id="WP_002347429.1">
    <property type="nucleotide sequence ID" value="NZ_KB948130.1"/>
</dbReference>
<dbReference type="EMBL" id="AIVF01000026">
    <property type="protein sequence ID" value="EOG26355.1"/>
    <property type="molecule type" value="Genomic_DNA"/>
</dbReference>
<keyword evidence="3" id="KW-0472">Membrane</keyword>
<feature type="region of interest" description="Disordered" evidence="2">
    <location>
        <begin position="195"/>
        <end position="234"/>
    </location>
</feature>
<evidence type="ECO:0000256" key="3">
    <source>
        <dbReference type="SAM" id="Phobius"/>
    </source>
</evidence>
<gene>
    <name evidence="4" type="ORF">SMG_01374</name>
</gene>
<accession>A0A829F9S6</accession>
<feature type="transmembrane region" description="Helical" evidence="3">
    <location>
        <begin position="607"/>
        <end position="628"/>
    </location>
</feature>
<keyword evidence="1" id="KW-0175">Coiled coil</keyword>
<feature type="compositionally biased region" description="Low complexity" evidence="2">
    <location>
        <begin position="209"/>
        <end position="220"/>
    </location>
</feature>
<evidence type="ECO:0000313" key="4">
    <source>
        <dbReference type="EMBL" id="EOG26355.1"/>
    </source>
</evidence>
<feature type="compositionally biased region" description="Basic and acidic residues" evidence="2">
    <location>
        <begin position="222"/>
        <end position="234"/>
    </location>
</feature>
<dbReference type="AlphaFoldDB" id="A0A829F9S6"/>
<protein>
    <submittedName>
        <fullName evidence="4">Uncharacterized protein</fullName>
    </submittedName>
</protein>
<organism evidence="4 5">
    <name type="scientific">Enterococcus faecium EnGen0180</name>
    <dbReference type="NCBI Taxonomy" id="1157475"/>
    <lineage>
        <taxon>Bacteria</taxon>
        <taxon>Bacillati</taxon>
        <taxon>Bacillota</taxon>
        <taxon>Bacilli</taxon>
        <taxon>Lactobacillales</taxon>
        <taxon>Enterococcaceae</taxon>
        <taxon>Enterococcus</taxon>
    </lineage>
</organism>
<proteinExistence type="predicted"/>
<reference evidence="4 5" key="1">
    <citation type="submission" date="2013-02" db="EMBL/GenBank/DDBJ databases">
        <title>The Genome Sequence of Enterococcus faecium VRE_84.</title>
        <authorList>
            <consortium name="The Broad Institute Genome Sequencing Platform"/>
            <consortium name="The Broad Institute Genome Sequencing Center for Infectious Disease"/>
            <person name="Earl A.M."/>
            <person name="Gilmore M.S."/>
            <person name="Lebreton F."/>
            <person name="Hammerum A.M."/>
            <person name="Jensen L.B."/>
            <person name="Guardabassi L."/>
            <person name="Walker B."/>
            <person name="Young S.K."/>
            <person name="Zeng Q."/>
            <person name="Gargeya S."/>
            <person name="Fitzgerald M."/>
            <person name="Haas B."/>
            <person name="Abouelleil A."/>
            <person name="Alvarado L."/>
            <person name="Arachchi H.M."/>
            <person name="Berlin A.M."/>
            <person name="Chapman S.B."/>
            <person name="Dewar J."/>
            <person name="Goldberg J."/>
            <person name="Griggs A."/>
            <person name="Gujja S."/>
            <person name="Hansen M."/>
            <person name="Howarth C."/>
            <person name="Imamovic A."/>
            <person name="Larimer J."/>
            <person name="McCowan C."/>
            <person name="Murphy C."/>
            <person name="Neiman D."/>
            <person name="Pearson M."/>
            <person name="Priest M."/>
            <person name="Roberts A."/>
            <person name="Saif S."/>
            <person name="Shea T."/>
            <person name="Sisk P."/>
            <person name="Sykes S."/>
            <person name="Wortman J."/>
            <person name="Nusbaum C."/>
            <person name="Birren B."/>
        </authorList>
    </citation>
    <scope>NUCLEOTIDE SEQUENCE [LARGE SCALE GENOMIC DNA]</scope>
    <source>
        <strain evidence="4 5">VRE 84</strain>
    </source>
</reference>
<name>A0A829F9S6_ENTFC</name>
<dbReference type="Proteomes" id="UP000013834">
    <property type="component" value="Unassembled WGS sequence"/>
</dbReference>
<evidence type="ECO:0000256" key="1">
    <source>
        <dbReference type="SAM" id="Coils"/>
    </source>
</evidence>
<comment type="caution">
    <text evidence="4">The sequence shown here is derived from an EMBL/GenBank/DDBJ whole genome shotgun (WGS) entry which is preliminary data.</text>
</comment>